<evidence type="ECO:0000313" key="1">
    <source>
        <dbReference type="EMBL" id="CRZ06837.1"/>
    </source>
</evidence>
<sequence length="108" mass="11988">METIQPFSKPLLDRSRTSISHNTSKITVPNLVKAFSAGSADDFQSMDTMDFGTWFGLGHISEVIWTELAKCAHPIPLGNISEIDTQMFDVTTEGCTRLFQVFDRTSDG</sequence>
<name>A0A0H5QYQ0_9EUKA</name>
<dbReference type="AlphaFoldDB" id="A0A0H5QYQ0"/>
<reference evidence="1" key="1">
    <citation type="submission" date="2015-04" db="EMBL/GenBank/DDBJ databases">
        <title>The genome sequence of the plant pathogenic Rhizarian Plasmodiophora brassicae reveals insights in its biotrophic life cycle and the origin of chitin synthesis.</title>
        <authorList>
            <person name="Schwelm A."/>
            <person name="Fogelqvist J."/>
            <person name="Knaust A."/>
            <person name="Julke S."/>
            <person name="Lilja T."/>
            <person name="Dhandapani V."/>
            <person name="Bonilla-Rosso G."/>
            <person name="Karlsson M."/>
            <person name="Shevchenko A."/>
            <person name="Choi S.R."/>
            <person name="Kim H.G."/>
            <person name="Park J.Y."/>
            <person name="Lim Y.P."/>
            <person name="Ludwig-Muller J."/>
            <person name="Dixelius C."/>
        </authorList>
    </citation>
    <scope>NUCLEOTIDE SEQUENCE</scope>
    <source>
        <tissue evidence="1">Potato root galls</tissue>
    </source>
</reference>
<organism evidence="1">
    <name type="scientific">Spongospora subterranea</name>
    <dbReference type="NCBI Taxonomy" id="70186"/>
    <lineage>
        <taxon>Eukaryota</taxon>
        <taxon>Sar</taxon>
        <taxon>Rhizaria</taxon>
        <taxon>Endomyxa</taxon>
        <taxon>Phytomyxea</taxon>
        <taxon>Plasmodiophorida</taxon>
        <taxon>Plasmodiophoridae</taxon>
        <taxon>Spongospora</taxon>
    </lineage>
</organism>
<protein>
    <submittedName>
        <fullName evidence="1">Uncharacterized protein</fullName>
    </submittedName>
</protein>
<proteinExistence type="predicted"/>
<feature type="non-terminal residue" evidence="1">
    <location>
        <position position="108"/>
    </location>
</feature>
<accession>A0A0H5QYQ0</accession>
<dbReference type="EMBL" id="HACM01006395">
    <property type="protein sequence ID" value="CRZ06837.1"/>
    <property type="molecule type" value="Transcribed_RNA"/>
</dbReference>